<organism evidence="2 3">
    <name type="scientific">Morus notabilis</name>
    <dbReference type="NCBI Taxonomy" id="981085"/>
    <lineage>
        <taxon>Eukaryota</taxon>
        <taxon>Viridiplantae</taxon>
        <taxon>Streptophyta</taxon>
        <taxon>Embryophyta</taxon>
        <taxon>Tracheophyta</taxon>
        <taxon>Spermatophyta</taxon>
        <taxon>Magnoliopsida</taxon>
        <taxon>eudicotyledons</taxon>
        <taxon>Gunneridae</taxon>
        <taxon>Pentapetalae</taxon>
        <taxon>rosids</taxon>
        <taxon>fabids</taxon>
        <taxon>Rosales</taxon>
        <taxon>Moraceae</taxon>
        <taxon>Moreae</taxon>
        <taxon>Morus</taxon>
    </lineage>
</organism>
<dbReference type="AlphaFoldDB" id="W9SJ73"/>
<evidence type="ECO:0000256" key="1">
    <source>
        <dbReference type="SAM" id="MobiDB-lite"/>
    </source>
</evidence>
<dbReference type="EMBL" id="KE345667">
    <property type="protein sequence ID" value="EXC11113.1"/>
    <property type="molecule type" value="Genomic_DNA"/>
</dbReference>
<dbReference type="Proteomes" id="UP000030645">
    <property type="component" value="Unassembled WGS sequence"/>
</dbReference>
<proteinExistence type="predicted"/>
<accession>W9SJ73</accession>
<evidence type="ECO:0000313" key="3">
    <source>
        <dbReference type="Proteomes" id="UP000030645"/>
    </source>
</evidence>
<feature type="region of interest" description="Disordered" evidence="1">
    <location>
        <begin position="68"/>
        <end position="87"/>
    </location>
</feature>
<feature type="compositionally biased region" description="Polar residues" evidence="1">
    <location>
        <begin position="76"/>
        <end position="87"/>
    </location>
</feature>
<gene>
    <name evidence="2" type="ORF">L484_004535</name>
</gene>
<name>W9SJ73_9ROSA</name>
<evidence type="ECO:0000313" key="2">
    <source>
        <dbReference type="EMBL" id="EXC11113.1"/>
    </source>
</evidence>
<sequence>MANPPSTTLFLSLPRLSDDVVVALNEVNNYQSAHKSAAGNDLFCASPSSFDPTPSSLRWRHELGQYADRPAMNVGRGTTASRPATSQ</sequence>
<reference evidence="3" key="1">
    <citation type="submission" date="2013-01" db="EMBL/GenBank/DDBJ databases">
        <title>Draft Genome Sequence of a Mulberry Tree, Morus notabilis C.K. Schneid.</title>
        <authorList>
            <person name="He N."/>
            <person name="Zhao S."/>
        </authorList>
    </citation>
    <scope>NUCLEOTIDE SEQUENCE</scope>
</reference>
<keyword evidence="3" id="KW-1185">Reference proteome</keyword>
<protein>
    <submittedName>
        <fullName evidence="2">Uncharacterized protein</fullName>
    </submittedName>
</protein>